<organism evidence="1">
    <name type="scientific">Helicotheca tamesis</name>
    <dbReference type="NCBI Taxonomy" id="374047"/>
    <lineage>
        <taxon>Eukaryota</taxon>
        <taxon>Sar</taxon>
        <taxon>Stramenopiles</taxon>
        <taxon>Ochrophyta</taxon>
        <taxon>Bacillariophyta</taxon>
        <taxon>Mediophyceae</taxon>
        <taxon>Lithodesmiophycidae</taxon>
        <taxon>Lithodesmiales</taxon>
        <taxon>Lithodesmiaceae</taxon>
        <taxon>Helicotheca</taxon>
    </lineage>
</organism>
<reference evidence="1" key="1">
    <citation type="submission" date="2021-01" db="EMBL/GenBank/DDBJ databases">
        <authorList>
            <person name="Corre E."/>
            <person name="Pelletier E."/>
            <person name="Niang G."/>
            <person name="Scheremetjew M."/>
            <person name="Finn R."/>
            <person name="Kale V."/>
            <person name="Holt S."/>
            <person name="Cochrane G."/>
            <person name="Meng A."/>
            <person name="Brown T."/>
            <person name="Cohen L."/>
        </authorList>
    </citation>
    <scope>NUCLEOTIDE SEQUENCE</scope>
    <source>
        <strain evidence="1">CCMP826</strain>
    </source>
</reference>
<sequence>MKSTTASPLDDAFAMLQPLESEETNDEVETRQHALNLIQEKSQHADSLVRTAISLEEGGGESKSSKIIDVYMEAADLYFGAIHISDQLVGGNQEMVASGLKRKHDRVLEHVKQLKAGNTDEKGSIAFLLCGACMRY</sequence>
<proteinExistence type="predicted"/>
<accession>A0A7S2MBQ0</accession>
<dbReference type="AlphaFoldDB" id="A0A7S2MBQ0"/>
<name>A0A7S2MBQ0_9STRA</name>
<protein>
    <submittedName>
        <fullName evidence="1">Uncharacterized protein</fullName>
    </submittedName>
</protein>
<evidence type="ECO:0000313" key="1">
    <source>
        <dbReference type="EMBL" id="CAD9474265.1"/>
    </source>
</evidence>
<dbReference type="EMBL" id="HBGV01003398">
    <property type="protein sequence ID" value="CAD9474265.1"/>
    <property type="molecule type" value="Transcribed_RNA"/>
</dbReference>
<gene>
    <name evidence="1" type="ORF">HTAM1171_LOCUS2081</name>
</gene>